<sequence length="626" mass="67255">MRGSEAYGPRVSHPVVFAALTCLTVAALVLAPLVGPAAAAAEPEPVLLSRGKPAVASSLEKPDFPARQAVDGNPATRWSSGFSDPQWLRIDLERSTVVHRVEIDWEVAHSTAFSVQLSQDGETWETHWFTEAADGGRDVINIRGEGRYVRMHSSARSGTAGNSIWELRIFGEPEPEPEPAAPKPSKKPAATPRPKASEPKEPEPTRSAPVVPPSVPPTSAPVPERTGPPGSVLYYVVRKAPDGKSEKLNDIAERFLADRDRWPEIAELTEGHRQPDGAYMTDPRTLRPGWVLKMPKEATGKGLTFGPLPGFGPPSAEPSPTVSPSATPAVEVAGVEDAGSSRPLGPVVYATGAALLLALLVGLGIWLVRRRRRHEPFDDSLLRTDTSAAWTVDRSLRVLMTACERDGLDLPGVTAVFIEGSSLRLRLTNPAAPAPEPWVVSEDGQSWVAPLAKLQSGAASEDSTARFARLVNLGMGETGRVLVDFASARGVISLDGPTQARHEVLRRWLGELTGNPWSDDPRVVMVGNGLPQPEQVEHLAGIEQVVPELVMGEGGVLVLSQAPTAAQQDMLAARFASPEFTWVVIVLGSSPSARWRFTAGDDGWLRSGFLPDVRYDEQTAVRRGGE</sequence>
<gene>
    <name evidence="4" type="ORF">J2S48_004462</name>
</gene>
<dbReference type="Gene3D" id="2.60.120.260">
    <property type="entry name" value="Galactose-binding domain-like"/>
    <property type="match status" value="1"/>
</dbReference>
<keyword evidence="5" id="KW-1185">Reference proteome</keyword>
<feature type="domain" description="F5/8 type C" evidence="3">
    <location>
        <begin position="34"/>
        <end position="172"/>
    </location>
</feature>
<dbReference type="SUPFAM" id="SSF49785">
    <property type="entry name" value="Galactose-binding domain-like"/>
    <property type="match status" value="1"/>
</dbReference>
<feature type="compositionally biased region" description="Basic and acidic residues" evidence="1">
    <location>
        <begin position="195"/>
        <end position="204"/>
    </location>
</feature>
<evidence type="ECO:0000313" key="5">
    <source>
        <dbReference type="Proteomes" id="UP001183585"/>
    </source>
</evidence>
<name>A0ABU2CUY1_9MICO</name>
<dbReference type="Proteomes" id="UP001183585">
    <property type="component" value="Unassembled WGS sequence"/>
</dbReference>
<accession>A0ABU2CUY1</accession>
<organism evidence="4 5">
    <name type="scientific">Promicromonospora iranensis</name>
    <dbReference type="NCBI Taxonomy" id="1105144"/>
    <lineage>
        <taxon>Bacteria</taxon>
        <taxon>Bacillati</taxon>
        <taxon>Actinomycetota</taxon>
        <taxon>Actinomycetes</taxon>
        <taxon>Micrococcales</taxon>
        <taxon>Promicromonosporaceae</taxon>
        <taxon>Promicromonospora</taxon>
    </lineage>
</organism>
<keyword evidence="2" id="KW-0812">Transmembrane</keyword>
<dbReference type="InterPro" id="IPR008979">
    <property type="entry name" value="Galactose-bd-like_sf"/>
</dbReference>
<feature type="compositionally biased region" description="Pro residues" evidence="1">
    <location>
        <begin position="210"/>
        <end position="220"/>
    </location>
</feature>
<dbReference type="EMBL" id="JAVDYE010000001">
    <property type="protein sequence ID" value="MDR7384947.1"/>
    <property type="molecule type" value="Genomic_DNA"/>
</dbReference>
<evidence type="ECO:0000256" key="1">
    <source>
        <dbReference type="SAM" id="MobiDB-lite"/>
    </source>
</evidence>
<dbReference type="RefSeq" id="WP_274993786.1">
    <property type="nucleotide sequence ID" value="NZ_JAJQQP010000005.1"/>
</dbReference>
<feature type="transmembrane region" description="Helical" evidence="2">
    <location>
        <begin position="347"/>
        <end position="368"/>
    </location>
</feature>
<evidence type="ECO:0000256" key="2">
    <source>
        <dbReference type="SAM" id="Phobius"/>
    </source>
</evidence>
<evidence type="ECO:0000313" key="4">
    <source>
        <dbReference type="EMBL" id="MDR7384947.1"/>
    </source>
</evidence>
<evidence type="ECO:0000259" key="3">
    <source>
        <dbReference type="PROSITE" id="PS50022"/>
    </source>
</evidence>
<feature type="region of interest" description="Disordered" evidence="1">
    <location>
        <begin position="59"/>
        <end position="78"/>
    </location>
</feature>
<dbReference type="InterPro" id="IPR000421">
    <property type="entry name" value="FA58C"/>
</dbReference>
<protein>
    <recommendedName>
        <fullName evidence="3">F5/8 type C domain-containing protein</fullName>
    </recommendedName>
</protein>
<comment type="caution">
    <text evidence="4">The sequence shown here is derived from an EMBL/GenBank/DDBJ whole genome shotgun (WGS) entry which is preliminary data.</text>
</comment>
<dbReference type="Pfam" id="PF00754">
    <property type="entry name" value="F5_F8_type_C"/>
    <property type="match status" value="1"/>
</dbReference>
<feature type="region of interest" description="Disordered" evidence="1">
    <location>
        <begin position="172"/>
        <end position="230"/>
    </location>
</feature>
<keyword evidence="2" id="KW-0472">Membrane</keyword>
<dbReference type="PROSITE" id="PS50022">
    <property type="entry name" value="FA58C_3"/>
    <property type="match status" value="1"/>
</dbReference>
<keyword evidence="2" id="KW-1133">Transmembrane helix</keyword>
<proteinExistence type="predicted"/>
<reference evidence="4 5" key="1">
    <citation type="submission" date="2023-07" db="EMBL/GenBank/DDBJ databases">
        <title>Sequencing the genomes of 1000 actinobacteria strains.</title>
        <authorList>
            <person name="Klenk H.-P."/>
        </authorList>
    </citation>
    <scope>NUCLEOTIDE SEQUENCE [LARGE SCALE GENOMIC DNA]</scope>
    <source>
        <strain evidence="4 5">DSM 45554</strain>
    </source>
</reference>